<proteinExistence type="predicted"/>
<evidence type="ECO:0000313" key="3">
    <source>
        <dbReference type="Proteomes" id="UP000230081"/>
    </source>
</evidence>
<dbReference type="EMBL" id="PFPA01000022">
    <property type="protein sequence ID" value="PIZ88253.1"/>
    <property type="molecule type" value="Genomic_DNA"/>
</dbReference>
<dbReference type="AlphaFoldDB" id="A0A2M7UW91"/>
<reference evidence="3" key="1">
    <citation type="submission" date="2017-09" db="EMBL/GenBank/DDBJ databases">
        <title>Depth-based differentiation of microbial function through sediment-hosted aquifers and enrichment of novel symbionts in the deep terrestrial subsurface.</title>
        <authorList>
            <person name="Probst A.J."/>
            <person name="Ladd B."/>
            <person name="Jarett J.K."/>
            <person name="Geller-Mcgrath D.E."/>
            <person name="Sieber C.M.K."/>
            <person name="Emerson J.B."/>
            <person name="Anantharaman K."/>
            <person name="Thomas B.C."/>
            <person name="Malmstrom R."/>
            <person name="Stieglmeier M."/>
            <person name="Klingl A."/>
            <person name="Woyke T."/>
            <person name="Ryan C.M."/>
            <person name="Banfield J.F."/>
        </authorList>
    </citation>
    <scope>NUCLEOTIDE SEQUENCE [LARGE SCALE GENOMIC DNA]</scope>
</reference>
<protein>
    <submittedName>
        <fullName evidence="2">ATPase</fullName>
    </submittedName>
</protein>
<organism evidence="2 3">
    <name type="scientific">Candidatus Nealsonbacteria bacterium CG_4_10_14_0_2_um_filter_39_15</name>
    <dbReference type="NCBI Taxonomy" id="1974681"/>
    <lineage>
        <taxon>Bacteria</taxon>
        <taxon>Candidatus Nealsoniibacteriota</taxon>
    </lineage>
</organism>
<comment type="caution">
    <text evidence="2">The sequence shown here is derived from an EMBL/GenBank/DDBJ whole genome shotgun (WGS) entry which is preliminary data.</text>
</comment>
<accession>A0A2M7UW91</accession>
<dbReference type="InterPro" id="IPR038727">
    <property type="entry name" value="NadR/Ttd14_AAA_dom"/>
</dbReference>
<gene>
    <name evidence="2" type="ORF">COX91_01145</name>
</gene>
<evidence type="ECO:0000313" key="2">
    <source>
        <dbReference type="EMBL" id="PIZ88253.1"/>
    </source>
</evidence>
<evidence type="ECO:0000259" key="1">
    <source>
        <dbReference type="Pfam" id="PF13521"/>
    </source>
</evidence>
<dbReference type="SUPFAM" id="SSF52540">
    <property type="entry name" value="P-loop containing nucleoside triphosphate hydrolases"/>
    <property type="match status" value="1"/>
</dbReference>
<feature type="domain" description="NadR/Ttd14 AAA" evidence="1">
    <location>
        <begin position="8"/>
        <end position="167"/>
    </location>
</feature>
<dbReference type="Gene3D" id="3.40.50.300">
    <property type="entry name" value="P-loop containing nucleotide triphosphate hydrolases"/>
    <property type="match status" value="1"/>
</dbReference>
<dbReference type="InterPro" id="IPR027417">
    <property type="entry name" value="P-loop_NTPase"/>
</dbReference>
<name>A0A2M7UW91_9BACT</name>
<dbReference type="Pfam" id="PF13521">
    <property type="entry name" value="AAA_28"/>
    <property type="match status" value="1"/>
</dbReference>
<dbReference type="Proteomes" id="UP000230081">
    <property type="component" value="Unassembled WGS sequence"/>
</dbReference>
<sequence>MNSKSDWYVITGGFSSGKSTVLSCFEKMGYKTIPDAARILIDEEMAGGKTIEEIRKNEREFQQKVLAIKLRVENKLSGNQIIFFDRAIPDSAAYYQICGLNPKEVLDVCQKGQYEKVFFMEQLPLIKDYARTEDSQTAKRLNQFLKQTYKQLGYKVIFVPVMSIKKRVKFIQSRL</sequence>